<dbReference type="RefSeq" id="WP_106677502.1">
    <property type="nucleotide sequence ID" value="NZ_PXWG01000041.1"/>
</dbReference>
<dbReference type="EMBL" id="PXWG01000041">
    <property type="protein sequence ID" value="PSJ27506.1"/>
    <property type="molecule type" value="Genomic_DNA"/>
</dbReference>
<sequence>MTAPEESPSPSRARHSAPRRPRWGLRLAVCGAAVVLAASGLGHAVMTGIDHRIDRVDPFRGLSNRPPVVASKGMNILLVGTDARDRLDPAERERYHLGGAACHCTDTVMLLHLSAARDRVSVISLPRDSYAEIPAHVDRAGRPRPAHPQKLNAAYAEGGPGLTVRTVEQLTGVHVDHYLEVDFISFMRTVDVVGGVQVCSARPLKDPYSGLDLPPGTSTLNGGQALQYVRSRHLDGASDLGRMQRQQRFLAALLHTATDGGALLNPVKFQQLAATLLGSVRADRGFDGETLIGLGRAMKNLSPASAEFVSVPVVSANFPVPRVGSTVKWDDAAAGRLFESVRDDRPLATARPQRQAHDAKPPVPGPALPASPSPSPSVPEAAPGQIRIQVYNGSGRRGLARETDRALRAMGFATTGLPADAAGPAVRRTVIEYDPHWDHAVRTLAAALPDAELRPVAGQGPLMKVTVGTDFRTVAPVSPGTPVKPQPPRAQRPGAVSGDKVLCPEKSLV</sequence>
<evidence type="ECO:0000313" key="5">
    <source>
        <dbReference type="EMBL" id="PSJ27506.1"/>
    </source>
</evidence>
<dbReference type="Gene3D" id="3.40.630.190">
    <property type="entry name" value="LCP protein"/>
    <property type="match status" value="1"/>
</dbReference>
<proteinExistence type="inferred from homology"/>
<gene>
    <name evidence="5" type="ORF">B7P34_17225</name>
</gene>
<reference evidence="5 6" key="1">
    <citation type="submission" date="2018-03" db="EMBL/GenBank/DDBJ databases">
        <title>Chitinolytic properties of Streptosporangium nondiastaticum TBG75A20.</title>
        <authorList>
            <person name="Gayathri V."/>
            <person name="Shiburaj S."/>
        </authorList>
    </citation>
    <scope>NUCLEOTIDE SEQUENCE [LARGE SCALE GENOMIC DNA]</scope>
    <source>
        <strain evidence="5 6">TBG75A20</strain>
    </source>
</reference>
<dbReference type="Proteomes" id="UP000242427">
    <property type="component" value="Unassembled WGS sequence"/>
</dbReference>
<comment type="caution">
    <text evidence="5">The sequence shown here is derived from an EMBL/GenBank/DDBJ whole genome shotgun (WGS) entry which is preliminary data.</text>
</comment>
<protein>
    <submittedName>
        <fullName evidence="5">LytR family transcriptional regulator</fullName>
    </submittedName>
</protein>
<feature type="domain" description="LytR/CpsA/Psr regulator C-terminal" evidence="4">
    <location>
        <begin position="385"/>
        <end position="471"/>
    </location>
</feature>
<dbReference type="AlphaFoldDB" id="A0A9X7PH01"/>
<dbReference type="NCBIfam" id="TIGR00350">
    <property type="entry name" value="lytR_cpsA_psr"/>
    <property type="match status" value="1"/>
</dbReference>
<organism evidence="5 6">
    <name type="scientific">Streptosporangium nondiastaticum</name>
    <dbReference type="NCBI Taxonomy" id="35764"/>
    <lineage>
        <taxon>Bacteria</taxon>
        <taxon>Bacillati</taxon>
        <taxon>Actinomycetota</taxon>
        <taxon>Actinomycetes</taxon>
        <taxon>Streptosporangiales</taxon>
        <taxon>Streptosporangiaceae</taxon>
        <taxon>Streptosporangium</taxon>
    </lineage>
</organism>
<dbReference type="Pfam" id="PF13399">
    <property type="entry name" value="LytR_C"/>
    <property type="match status" value="1"/>
</dbReference>
<dbReference type="OrthoDB" id="5168236at2"/>
<comment type="similarity">
    <text evidence="1">Belongs to the LytR/CpsA/Psr (LCP) family.</text>
</comment>
<evidence type="ECO:0000256" key="1">
    <source>
        <dbReference type="ARBA" id="ARBA00006068"/>
    </source>
</evidence>
<feature type="region of interest" description="Disordered" evidence="2">
    <location>
        <begin position="476"/>
        <end position="509"/>
    </location>
</feature>
<dbReference type="Gene3D" id="3.30.70.2390">
    <property type="match status" value="1"/>
</dbReference>
<dbReference type="InterPro" id="IPR027381">
    <property type="entry name" value="LytR/CpsA/Psr_C"/>
</dbReference>
<dbReference type="InterPro" id="IPR004474">
    <property type="entry name" value="LytR_CpsA_psr"/>
</dbReference>
<evidence type="ECO:0000259" key="3">
    <source>
        <dbReference type="Pfam" id="PF03816"/>
    </source>
</evidence>
<keyword evidence="6" id="KW-1185">Reference proteome</keyword>
<name>A0A9X7PH01_9ACTN</name>
<evidence type="ECO:0000313" key="6">
    <source>
        <dbReference type="Proteomes" id="UP000242427"/>
    </source>
</evidence>
<feature type="domain" description="Cell envelope-related transcriptional attenuator" evidence="3">
    <location>
        <begin position="105"/>
        <end position="257"/>
    </location>
</feature>
<feature type="region of interest" description="Disordered" evidence="2">
    <location>
        <begin position="343"/>
        <end position="382"/>
    </location>
</feature>
<evidence type="ECO:0000256" key="2">
    <source>
        <dbReference type="SAM" id="MobiDB-lite"/>
    </source>
</evidence>
<dbReference type="Pfam" id="PF03816">
    <property type="entry name" value="LytR_cpsA_psr"/>
    <property type="match status" value="1"/>
</dbReference>
<evidence type="ECO:0000259" key="4">
    <source>
        <dbReference type="Pfam" id="PF13399"/>
    </source>
</evidence>
<dbReference type="InterPro" id="IPR050922">
    <property type="entry name" value="LytR/CpsA/Psr_CW_biosynth"/>
</dbReference>
<feature type="compositionally biased region" description="Pro residues" evidence="2">
    <location>
        <begin position="361"/>
        <end position="377"/>
    </location>
</feature>
<dbReference type="PANTHER" id="PTHR33392:SF6">
    <property type="entry name" value="POLYISOPRENYL-TEICHOIC ACID--PEPTIDOGLYCAN TEICHOIC ACID TRANSFERASE TAGU"/>
    <property type="match status" value="1"/>
</dbReference>
<accession>A0A9X7PH01</accession>
<dbReference type="PANTHER" id="PTHR33392">
    <property type="entry name" value="POLYISOPRENYL-TEICHOIC ACID--PEPTIDOGLYCAN TEICHOIC ACID TRANSFERASE TAGU"/>
    <property type="match status" value="1"/>
</dbReference>